<evidence type="ECO:0000313" key="3">
    <source>
        <dbReference type="EMBL" id="XBH04694.1"/>
    </source>
</evidence>
<gene>
    <name evidence="3" type="ORF">V5E97_01385</name>
</gene>
<accession>A0AAU7CHH8</accession>
<feature type="region of interest" description="Disordered" evidence="1">
    <location>
        <begin position="245"/>
        <end position="289"/>
    </location>
</feature>
<name>A0AAU7CHH8_9BACT</name>
<organism evidence="3">
    <name type="scientific">Singulisphaera sp. Ch08</name>
    <dbReference type="NCBI Taxonomy" id="3120278"/>
    <lineage>
        <taxon>Bacteria</taxon>
        <taxon>Pseudomonadati</taxon>
        <taxon>Planctomycetota</taxon>
        <taxon>Planctomycetia</taxon>
        <taxon>Isosphaerales</taxon>
        <taxon>Isosphaeraceae</taxon>
        <taxon>Singulisphaera</taxon>
    </lineage>
</organism>
<dbReference type="RefSeq" id="WP_406697487.1">
    <property type="nucleotide sequence ID" value="NZ_CP155447.1"/>
</dbReference>
<dbReference type="AlphaFoldDB" id="A0AAU7CHH8"/>
<protein>
    <recommendedName>
        <fullName evidence="4">DNRLRE domain-containing protein</fullName>
    </recommendedName>
</protein>
<keyword evidence="2" id="KW-0472">Membrane</keyword>
<evidence type="ECO:0000256" key="1">
    <source>
        <dbReference type="SAM" id="MobiDB-lite"/>
    </source>
</evidence>
<sequence>MHAAFQGLSWLQRWKGTPDLRSERTRLRRNQTRFRVESLEPRWLLSTTGTSLAEVETPKEEFSVPVDYGSAMPILATNASLSLVDDWSTAHQVPFARIVTVHGSLSPGSAPDLLEIYSESGVSYFDFVLKSAWANQPIAEGIRVFDANFKEYANYSPNPATSSFTFSIRLRSEKASSLFVKITPPAETEPAYAQGFDYFPYILEVTRNPQSAPQLGGPSTSPADESDPFANCPFLGSLNISPFPLDTSTGPLIPPPEPSSPDPNTQNQPPVVSGPLPYEPGQDEYAGTYSPPVHVGPLPVRSTAPLGGVLAAPETVPPVDRHEAARADLAEFDPARPVDDLDLEVRLPVPVAEPEVVQVVTLRGPGGLPLLATALIASSAAVVTTDSATSADSGQAESVEAASAPGFVSAPIPGNSRSAESSPLQSPPSRTTTEASGRPPSRSRRSSVVPGLTLAFALVVGLVLPDLFASLQFLAPSRPMVRLRLIRRAIRGQ</sequence>
<evidence type="ECO:0008006" key="4">
    <source>
        <dbReference type="Google" id="ProtNLM"/>
    </source>
</evidence>
<keyword evidence="2" id="KW-1133">Transmembrane helix</keyword>
<reference evidence="3" key="1">
    <citation type="submission" date="2024-05" db="EMBL/GenBank/DDBJ databases">
        <title>Planctomycetes of the genus Singulisphaera possess chitinolytic capabilities.</title>
        <authorList>
            <person name="Ivanova A."/>
        </authorList>
    </citation>
    <scope>NUCLEOTIDE SEQUENCE</scope>
    <source>
        <strain evidence="3">Ch08T</strain>
    </source>
</reference>
<feature type="compositionally biased region" description="Polar residues" evidence="1">
    <location>
        <begin position="415"/>
        <end position="435"/>
    </location>
</feature>
<feature type="compositionally biased region" description="Low complexity" evidence="1">
    <location>
        <begin position="436"/>
        <end position="446"/>
    </location>
</feature>
<evidence type="ECO:0000256" key="2">
    <source>
        <dbReference type="SAM" id="Phobius"/>
    </source>
</evidence>
<dbReference type="EMBL" id="CP155447">
    <property type="protein sequence ID" value="XBH04694.1"/>
    <property type="molecule type" value="Genomic_DNA"/>
</dbReference>
<feature type="region of interest" description="Disordered" evidence="1">
    <location>
        <begin position="389"/>
        <end position="446"/>
    </location>
</feature>
<feature type="compositionally biased region" description="Pro residues" evidence="1">
    <location>
        <begin position="252"/>
        <end position="261"/>
    </location>
</feature>
<keyword evidence="2" id="KW-0812">Transmembrane</keyword>
<feature type="transmembrane region" description="Helical" evidence="2">
    <location>
        <begin position="448"/>
        <end position="475"/>
    </location>
</feature>
<proteinExistence type="predicted"/>